<dbReference type="PROSITE" id="PS50041">
    <property type="entry name" value="C_TYPE_LECTIN_2"/>
    <property type="match status" value="2"/>
</dbReference>
<dbReference type="SUPFAM" id="SSF57535">
    <property type="entry name" value="Complement control module/SCR domain"/>
    <property type="match status" value="6"/>
</dbReference>
<name>A0A7M7NCS5_STRPU</name>
<dbReference type="AlphaFoldDB" id="A0A7M7NCS5"/>
<dbReference type="SMART" id="SM00034">
    <property type="entry name" value="CLECT"/>
    <property type="match status" value="2"/>
</dbReference>
<feature type="region of interest" description="Disordered" evidence="5">
    <location>
        <begin position="859"/>
        <end position="882"/>
    </location>
</feature>
<dbReference type="KEGG" id="spu:105441536"/>
<dbReference type="SUPFAM" id="SSF56436">
    <property type="entry name" value="C-type lectin-like"/>
    <property type="match status" value="2"/>
</dbReference>
<keyword evidence="9" id="KW-1185">Reference proteome</keyword>
<keyword evidence="2" id="KW-0677">Repeat</keyword>
<dbReference type="InterPro" id="IPR016186">
    <property type="entry name" value="C-type_lectin-like/link_sf"/>
</dbReference>
<dbReference type="Gene3D" id="3.10.100.10">
    <property type="entry name" value="Mannose-Binding Protein A, subunit A"/>
    <property type="match status" value="2"/>
</dbReference>
<evidence type="ECO:0000313" key="9">
    <source>
        <dbReference type="Proteomes" id="UP000007110"/>
    </source>
</evidence>
<dbReference type="Gene3D" id="2.10.70.10">
    <property type="entry name" value="Complement Module, domain 1"/>
    <property type="match status" value="6"/>
</dbReference>
<organism evidence="8 9">
    <name type="scientific">Strongylocentrotus purpuratus</name>
    <name type="common">Purple sea urchin</name>
    <dbReference type="NCBI Taxonomy" id="7668"/>
    <lineage>
        <taxon>Eukaryota</taxon>
        <taxon>Metazoa</taxon>
        <taxon>Echinodermata</taxon>
        <taxon>Eleutherozoa</taxon>
        <taxon>Echinozoa</taxon>
        <taxon>Echinoidea</taxon>
        <taxon>Euechinoidea</taxon>
        <taxon>Echinacea</taxon>
        <taxon>Camarodonta</taxon>
        <taxon>Echinidea</taxon>
        <taxon>Strongylocentrotidae</taxon>
        <taxon>Strongylocentrotus</taxon>
    </lineage>
</organism>
<feature type="domain" description="C-type lectin" evidence="6">
    <location>
        <begin position="539"/>
        <end position="657"/>
    </location>
</feature>
<feature type="disulfide bond" evidence="4">
    <location>
        <begin position="282"/>
        <end position="325"/>
    </location>
</feature>
<protein>
    <submittedName>
        <fullName evidence="8">Uncharacterized protein</fullName>
    </submittedName>
</protein>
<dbReference type="PROSITE" id="PS00615">
    <property type="entry name" value="C_TYPE_LECTIN_1"/>
    <property type="match status" value="2"/>
</dbReference>
<dbReference type="CDD" id="cd00037">
    <property type="entry name" value="CLECT"/>
    <property type="match status" value="2"/>
</dbReference>
<feature type="domain" description="Sushi" evidence="7">
    <location>
        <begin position="28"/>
        <end position="88"/>
    </location>
</feature>
<feature type="compositionally biased region" description="Polar residues" evidence="5">
    <location>
        <begin position="938"/>
        <end position="963"/>
    </location>
</feature>
<dbReference type="PANTHER" id="PTHR45656:SF4">
    <property type="entry name" value="PROTEIN CBR-CLEC-78"/>
    <property type="match status" value="1"/>
</dbReference>
<comment type="caution">
    <text evidence="4">Lacks conserved residue(s) required for the propagation of feature annotation.</text>
</comment>
<dbReference type="Pfam" id="PF00059">
    <property type="entry name" value="Lectin_C"/>
    <property type="match status" value="2"/>
</dbReference>
<proteinExistence type="predicted"/>
<feature type="domain" description="Sushi" evidence="7">
    <location>
        <begin position="398"/>
        <end position="462"/>
    </location>
</feature>
<evidence type="ECO:0000313" key="8">
    <source>
        <dbReference type="EnsemblMetazoa" id="XP_030834420"/>
    </source>
</evidence>
<dbReference type="PANTHER" id="PTHR45656">
    <property type="entry name" value="PROTEIN CBR-CLEC-78"/>
    <property type="match status" value="1"/>
</dbReference>
<feature type="domain" description="C-type lectin" evidence="6">
    <location>
        <begin position="154"/>
        <end position="276"/>
    </location>
</feature>
<dbReference type="InterPro" id="IPR051277">
    <property type="entry name" value="SEZ6_CSMD_C4BPB_Regulators"/>
</dbReference>
<keyword evidence="3 4" id="KW-1015">Disulfide bond</keyword>
<sequence>MEGPSDVKVWVCGGDGQWTGEQPNCEVLTCPSPPIPAYGGVNPVEADQYSYGDTIDYSCQDGYQLTGSAENTCGPDGSWANEAPACRISGTLCDPQLNDVMTSQHSCIKASQLLVQDTMTWDDANATCQDLGSTVPDGSCTGRISNDALVLLDYRHKCYRFSTVIVTWSTARDTCTTEGGSLVEVIDGSLQTFLTQQAMNIEENFGIEANWWIGGYDDGSATDRAWFWMDNTRATYMSWNSGQPTKTTKRCVEVNSDMNHNWNDRGCNSRRQAMCQIGIAACGDPGAPSHGTRSPGDRSTFLDGAVIQFSCDPGYELEGATEITCQPDGSWDGVKPLCAVISCGDQPPAVLKALITDISHIFRGTAVYTCNEGSGASGNPLSHCQADATWSQPDFQCIDCSIPEKTCPHCTVVLVSTHTYPVGTYLQWRCEENYVMEGPSDVKVWVCGGDGQWTGEQPNCEVLTCPSPPIPAYGGVNPVEADQYSYGDTIDYSCQDGYQLTGSAENTCGPDGSWANEAPTCRISETLCDPKLHYDVMTSRHSCIKASQILVKDTMTWYDAKVTCQDLGSTVPGELAMIKTEAMQEDVRDLINLPKTLGYSFDSYFWIGAKEDTRATYMSWNSGQPTKTTKRCVEVNSDMNHNWNDKGCNSRRQAMCQIGIAACGDRGAPSHGTRSPGDRSTFLDGAVIQFSCDPGYELEGATEITCQPDGSWDGVKPLCAVVIIAIVIICIVVWRRRQLRKSPDTSSLDTPTYDCIGNIYNICFTKDTRGTVGNNNDSYIGLDLGRMQSVETDESRYLALGEGITGRPITATGSSSPRGRPNTGISTTELVDVDNEGYASLRIGEVRSIQQLPYTTLSRWGNSDQRRGQNVSEGDVGGREGADFDQFRSTFEAQHRSSIDTDINLYETVITPRPSRDMGVLRKQGSLGESEYEELDNMNINPNNDADPLTSQGATPLPNQSPLQPALPLTQL</sequence>
<feature type="disulfide bond" evidence="4">
    <location>
        <begin position="663"/>
        <end position="706"/>
    </location>
</feature>
<feature type="domain" description="Sushi" evidence="7">
    <location>
        <begin position="463"/>
        <end position="523"/>
    </location>
</feature>
<dbReference type="CDD" id="cd00033">
    <property type="entry name" value="CCP"/>
    <property type="match status" value="5"/>
</dbReference>
<dbReference type="InterPro" id="IPR035976">
    <property type="entry name" value="Sushi/SCR/CCP_sf"/>
</dbReference>
<dbReference type="InterPro" id="IPR000436">
    <property type="entry name" value="Sushi_SCR_CCP_dom"/>
</dbReference>
<keyword evidence="1" id="KW-0732">Signal</keyword>
<evidence type="ECO:0000256" key="1">
    <source>
        <dbReference type="ARBA" id="ARBA00022729"/>
    </source>
</evidence>
<dbReference type="InterPro" id="IPR018378">
    <property type="entry name" value="C-type_lectin_CS"/>
</dbReference>
<dbReference type="GeneID" id="105441536"/>
<dbReference type="Proteomes" id="UP000007110">
    <property type="component" value="Unassembled WGS sequence"/>
</dbReference>
<dbReference type="InterPro" id="IPR016187">
    <property type="entry name" value="CTDL_fold"/>
</dbReference>
<feature type="disulfide bond" evidence="4">
    <location>
        <begin position="59"/>
        <end position="86"/>
    </location>
</feature>
<feature type="disulfide bond" evidence="4">
    <location>
        <begin position="30"/>
        <end position="73"/>
    </location>
</feature>
<dbReference type="InParanoid" id="A0A7M7NCS5"/>
<dbReference type="EnsemblMetazoa" id="XM_030978560">
    <property type="protein sequence ID" value="XP_030834420"/>
    <property type="gene ID" value="LOC105441536"/>
</dbReference>
<dbReference type="RefSeq" id="XP_030834420.1">
    <property type="nucleotide sequence ID" value="XM_030978560.1"/>
</dbReference>
<evidence type="ECO:0000259" key="7">
    <source>
        <dbReference type="PROSITE" id="PS50923"/>
    </source>
</evidence>
<feature type="domain" description="Sushi" evidence="7">
    <location>
        <begin position="280"/>
        <end position="340"/>
    </location>
</feature>
<feature type="disulfide bond" evidence="4">
    <location>
        <begin position="311"/>
        <end position="338"/>
    </location>
</feature>
<reference evidence="8" key="2">
    <citation type="submission" date="2021-01" db="UniProtKB">
        <authorList>
            <consortium name="EnsemblMetazoa"/>
        </authorList>
    </citation>
    <scope>IDENTIFICATION</scope>
</reference>
<evidence type="ECO:0000256" key="5">
    <source>
        <dbReference type="SAM" id="MobiDB-lite"/>
    </source>
</evidence>
<dbReference type="OrthoDB" id="5804959at2759"/>
<feature type="compositionally biased region" description="Polar residues" evidence="5">
    <location>
        <begin position="859"/>
        <end position="872"/>
    </location>
</feature>
<evidence type="ECO:0000256" key="3">
    <source>
        <dbReference type="ARBA" id="ARBA00023157"/>
    </source>
</evidence>
<feature type="disulfide bond" evidence="4">
    <location>
        <begin position="494"/>
        <end position="521"/>
    </location>
</feature>
<dbReference type="PROSITE" id="PS50923">
    <property type="entry name" value="SUSHI"/>
    <property type="match status" value="5"/>
</dbReference>
<evidence type="ECO:0000256" key="4">
    <source>
        <dbReference type="PROSITE-ProRule" id="PRU00302"/>
    </source>
</evidence>
<dbReference type="SMART" id="SM00032">
    <property type="entry name" value="CCP"/>
    <property type="match status" value="6"/>
</dbReference>
<dbReference type="InterPro" id="IPR001304">
    <property type="entry name" value="C-type_lectin-like"/>
</dbReference>
<evidence type="ECO:0000256" key="2">
    <source>
        <dbReference type="ARBA" id="ARBA00022737"/>
    </source>
</evidence>
<dbReference type="Pfam" id="PF00084">
    <property type="entry name" value="Sushi"/>
    <property type="match status" value="6"/>
</dbReference>
<feature type="region of interest" description="Disordered" evidence="5">
    <location>
        <begin position="936"/>
        <end position="972"/>
    </location>
</feature>
<reference evidence="9" key="1">
    <citation type="submission" date="2015-02" db="EMBL/GenBank/DDBJ databases">
        <title>Genome sequencing for Strongylocentrotus purpuratus.</title>
        <authorList>
            <person name="Murali S."/>
            <person name="Liu Y."/>
            <person name="Vee V."/>
            <person name="English A."/>
            <person name="Wang M."/>
            <person name="Skinner E."/>
            <person name="Han Y."/>
            <person name="Muzny D.M."/>
            <person name="Worley K.C."/>
            <person name="Gibbs R.A."/>
        </authorList>
    </citation>
    <scope>NUCLEOTIDE SEQUENCE</scope>
</reference>
<feature type="disulfide bond" evidence="4">
    <location>
        <begin position="692"/>
        <end position="719"/>
    </location>
</feature>
<feature type="disulfide bond" evidence="4">
    <location>
        <begin position="465"/>
        <end position="508"/>
    </location>
</feature>
<feature type="domain" description="Sushi" evidence="7">
    <location>
        <begin position="661"/>
        <end position="721"/>
    </location>
</feature>
<keyword evidence="4" id="KW-0768">Sushi</keyword>
<evidence type="ECO:0000259" key="6">
    <source>
        <dbReference type="PROSITE" id="PS50041"/>
    </source>
</evidence>
<accession>A0A7M7NCS5</accession>